<dbReference type="InterPro" id="IPR050313">
    <property type="entry name" value="Carb_Metab_HTH_regulators"/>
</dbReference>
<dbReference type="InterPro" id="IPR037171">
    <property type="entry name" value="NagB/RpiA_transferase-like"/>
</dbReference>
<dbReference type="PRINTS" id="PR00037">
    <property type="entry name" value="HTHLACR"/>
</dbReference>
<dbReference type="InterPro" id="IPR036388">
    <property type="entry name" value="WH-like_DNA-bd_sf"/>
</dbReference>
<dbReference type="SUPFAM" id="SSF46785">
    <property type="entry name" value="Winged helix' DNA-binding domain"/>
    <property type="match status" value="1"/>
</dbReference>
<dbReference type="SMART" id="SM01134">
    <property type="entry name" value="DeoRC"/>
    <property type="match status" value="1"/>
</dbReference>
<dbReference type="PANTHER" id="PTHR30363">
    <property type="entry name" value="HTH-TYPE TRANSCRIPTIONAL REGULATOR SRLR-RELATED"/>
    <property type="match status" value="1"/>
</dbReference>
<dbReference type="Pfam" id="PF00455">
    <property type="entry name" value="DeoRC"/>
    <property type="match status" value="1"/>
</dbReference>
<keyword evidence="1" id="KW-0678">Repressor</keyword>
<keyword evidence="3" id="KW-0238">DNA-binding</keyword>
<dbReference type="Gene3D" id="1.10.10.10">
    <property type="entry name" value="Winged helix-like DNA-binding domain superfamily/Winged helix DNA-binding domain"/>
    <property type="match status" value="1"/>
</dbReference>
<dbReference type="InterPro" id="IPR001034">
    <property type="entry name" value="DeoR_HTH"/>
</dbReference>
<accession>A0A0G3EHK0</accession>
<feature type="domain" description="HTH deoR-type" evidence="5">
    <location>
        <begin position="9"/>
        <end position="64"/>
    </location>
</feature>
<dbReference type="InterPro" id="IPR014036">
    <property type="entry name" value="DeoR-like_C"/>
</dbReference>
<keyword evidence="2" id="KW-0805">Transcription regulation</keyword>
<dbReference type="SUPFAM" id="SSF100950">
    <property type="entry name" value="NagB/RpiA/CoA transferase-like"/>
    <property type="match status" value="1"/>
</dbReference>
<dbReference type="SMART" id="SM00420">
    <property type="entry name" value="HTH_DEOR"/>
    <property type="match status" value="1"/>
</dbReference>
<protein>
    <submittedName>
        <fullName evidence="6">DeoR family transcriptional repressor</fullName>
    </submittedName>
</protein>
<dbReference type="AlphaFoldDB" id="A0A0G3EHK0"/>
<evidence type="ECO:0000256" key="4">
    <source>
        <dbReference type="ARBA" id="ARBA00023163"/>
    </source>
</evidence>
<dbReference type="STRING" id="1307763.L21SP4_00389"/>
<dbReference type="Gene3D" id="3.40.50.1360">
    <property type="match status" value="1"/>
</dbReference>
<gene>
    <name evidence="6" type="ORF">L21SP4_00389</name>
</gene>
<name>A0A0G3EHK0_9BACT</name>
<dbReference type="PANTHER" id="PTHR30363:SF4">
    <property type="entry name" value="GLYCEROL-3-PHOSPHATE REGULON REPRESSOR"/>
    <property type="match status" value="1"/>
</dbReference>
<dbReference type="InterPro" id="IPR018356">
    <property type="entry name" value="Tscrpt_reg_HTH_DeoR_CS"/>
</dbReference>
<reference evidence="6 7" key="2">
    <citation type="journal article" date="2016" name="ISME J.">
        <title>Characterization of the first cultured representative of Verrucomicrobia subdivision 5 indicates the proposal of a novel phylum.</title>
        <authorList>
            <person name="Spring S."/>
            <person name="Bunk B."/>
            <person name="Sproer C."/>
            <person name="Schumann P."/>
            <person name="Rohde M."/>
            <person name="Tindall B.J."/>
            <person name="Klenk H.P."/>
        </authorList>
    </citation>
    <scope>NUCLEOTIDE SEQUENCE [LARGE SCALE GENOMIC DNA]</scope>
    <source>
        <strain evidence="6 7">L21-Fru-AB</strain>
    </source>
</reference>
<dbReference type="PROSITE" id="PS00894">
    <property type="entry name" value="HTH_DEOR_1"/>
    <property type="match status" value="1"/>
</dbReference>
<evidence type="ECO:0000259" key="5">
    <source>
        <dbReference type="PROSITE" id="PS51000"/>
    </source>
</evidence>
<evidence type="ECO:0000256" key="3">
    <source>
        <dbReference type="ARBA" id="ARBA00023125"/>
    </source>
</evidence>
<dbReference type="RefSeq" id="WP_082116444.1">
    <property type="nucleotide sequence ID" value="NZ_CP010904.1"/>
</dbReference>
<dbReference type="Proteomes" id="UP000035268">
    <property type="component" value="Chromosome"/>
</dbReference>
<organism evidence="6 7">
    <name type="scientific">Kiritimatiella glycovorans</name>
    <dbReference type="NCBI Taxonomy" id="1307763"/>
    <lineage>
        <taxon>Bacteria</taxon>
        <taxon>Pseudomonadati</taxon>
        <taxon>Kiritimatiellota</taxon>
        <taxon>Kiritimatiellia</taxon>
        <taxon>Kiritimatiellales</taxon>
        <taxon>Kiritimatiellaceae</taxon>
        <taxon>Kiritimatiella</taxon>
    </lineage>
</organism>
<evidence type="ECO:0000256" key="2">
    <source>
        <dbReference type="ARBA" id="ARBA00023015"/>
    </source>
</evidence>
<dbReference type="KEGG" id="vbl:L21SP4_00389"/>
<dbReference type="PROSITE" id="PS51000">
    <property type="entry name" value="HTH_DEOR_2"/>
    <property type="match status" value="1"/>
</dbReference>
<dbReference type="EMBL" id="CP010904">
    <property type="protein sequence ID" value="AKJ63669.1"/>
    <property type="molecule type" value="Genomic_DNA"/>
</dbReference>
<evidence type="ECO:0000256" key="1">
    <source>
        <dbReference type="ARBA" id="ARBA00022491"/>
    </source>
</evidence>
<dbReference type="GO" id="GO:0003677">
    <property type="term" value="F:DNA binding"/>
    <property type="evidence" value="ECO:0007669"/>
    <property type="project" value="UniProtKB-KW"/>
</dbReference>
<sequence length="261" mass="28423">METTQSLKADERRERIREALLCGKPIVIGELARRFAVSEMTVRRDLQRLEDSGEVRRTHGGAVPTERMLFEFDFAARRSQYRAAKRTIAAEAVTRIEPGQRLILDNGTTTLELAMLLKDFPELTVVTPSLAVAAVLQFSEGIDTILLGGLLRRGHAELTGIVTEKILSMFSVDIAFQGADGIGLDGRLYTGDPRVAEVDRRIRSCAARTYVLADSSKVGQTALLVHGSLAEAEALITDAAVRDEDCAALEKTGVAVIRAEG</sequence>
<evidence type="ECO:0000313" key="7">
    <source>
        <dbReference type="Proteomes" id="UP000035268"/>
    </source>
</evidence>
<dbReference type="Pfam" id="PF08220">
    <property type="entry name" value="HTH_DeoR"/>
    <property type="match status" value="1"/>
</dbReference>
<proteinExistence type="predicted"/>
<keyword evidence="4" id="KW-0804">Transcription</keyword>
<evidence type="ECO:0000313" key="6">
    <source>
        <dbReference type="EMBL" id="AKJ63669.1"/>
    </source>
</evidence>
<dbReference type="InterPro" id="IPR036390">
    <property type="entry name" value="WH_DNA-bd_sf"/>
</dbReference>
<reference evidence="7" key="1">
    <citation type="submission" date="2015-02" db="EMBL/GenBank/DDBJ databases">
        <title>Description and complete genome sequence of the first cultured representative of the subdivision 5 of the Verrucomicrobia phylum.</title>
        <authorList>
            <person name="Spring S."/>
            <person name="Bunk B."/>
            <person name="Sproer C."/>
            <person name="Klenk H.-P."/>
        </authorList>
    </citation>
    <scope>NUCLEOTIDE SEQUENCE [LARGE SCALE GENOMIC DNA]</scope>
    <source>
        <strain evidence="7">L21-Fru-AB</strain>
    </source>
</reference>
<keyword evidence="7" id="KW-1185">Reference proteome</keyword>
<dbReference type="GO" id="GO:0003700">
    <property type="term" value="F:DNA-binding transcription factor activity"/>
    <property type="evidence" value="ECO:0007669"/>
    <property type="project" value="InterPro"/>
</dbReference>